<feature type="transmembrane region" description="Helical" evidence="6">
    <location>
        <begin position="229"/>
        <end position="251"/>
    </location>
</feature>
<comment type="similarity">
    <text evidence="2">Belongs to the glycosyltransferase 2 family.</text>
</comment>
<keyword evidence="3 8" id="KW-0328">Glycosyltransferase</keyword>
<dbReference type="GO" id="GO:0099621">
    <property type="term" value="F:undecaprenyl-phosphate 4-deoxy-4-formamido-L-arabinose transferase activity"/>
    <property type="evidence" value="ECO:0007669"/>
    <property type="project" value="UniProtKB-EC"/>
</dbReference>
<name>A0A5C5WI94_9BACT</name>
<comment type="cofactor">
    <cofactor evidence="1">
        <name>Mg(2+)</name>
        <dbReference type="ChEBI" id="CHEBI:18420"/>
    </cofactor>
</comment>
<evidence type="ECO:0000256" key="2">
    <source>
        <dbReference type="ARBA" id="ARBA00006739"/>
    </source>
</evidence>
<evidence type="ECO:0000256" key="1">
    <source>
        <dbReference type="ARBA" id="ARBA00001946"/>
    </source>
</evidence>
<dbReference type="InterPro" id="IPR050256">
    <property type="entry name" value="Glycosyltransferase_2"/>
</dbReference>
<feature type="domain" description="Glycosyltransferase 2-like" evidence="7">
    <location>
        <begin position="5"/>
        <end position="160"/>
    </location>
</feature>
<dbReference type="RefSeq" id="WP_146517017.1">
    <property type="nucleotide sequence ID" value="NZ_SJPI01000003.1"/>
</dbReference>
<comment type="caution">
    <text evidence="8">The sequence shown here is derived from an EMBL/GenBank/DDBJ whole genome shotgun (WGS) entry which is preliminary data.</text>
</comment>
<gene>
    <name evidence="8" type="primary">arnC_5</name>
    <name evidence="8" type="ORF">Pla22_47190</name>
</gene>
<dbReference type="InterPro" id="IPR029044">
    <property type="entry name" value="Nucleotide-diphossugar_trans"/>
</dbReference>
<proteinExistence type="inferred from homology"/>
<organism evidence="8 9">
    <name type="scientific">Rubripirellula amarantea</name>
    <dbReference type="NCBI Taxonomy" id="2527999"/>
    <lineage>
        <taxon>Bacteria</taxon>
        <taxon>Pseudomonadati</taxon>
        <taxon>Planctomycetota</taxon>
        <taxon>Planctomycetia</taxon>
        <taxon>Pirellulales</taxon>
        <taxon>Pirellulaceae</taxon>
        <taxon>Rubripirellula</taxon>
    </lineage>
</organism>
<reference evidence="8 9" key="1">
    <citation type="submission" date="2019-02" db="EMBL/GenBank/DDBJ databases">
        <title>Deep-cultivation of Planctomycetes and their phenomic and genomic characterization uncovers novel biology.</title>
        <authorList>
            <person name="Wiegand S."/>
            <person name="Jogler M."/>
            <person name="Boedeker C."/>
            <person name="Pinto D."/>
            <person name="Vollmers J."/>
            <person name="Rivas-Marin E."/>
            <person name="Kohn T."/>
            <person name="Peeters S.H."/>
            <person name="Heuer A."/>
            <person name="Rast P."/>
            <person name="Oberbeckmann S."/>
            <person name="Bunk B."/>
            <person name="Jeske O."/>
            <person name="Meyerdierks A."/>
            <person name="Storesund J.E."/>
            <person name="Kallscheuer N."/>
            <person name="Luecker S."/>
            <person name="Lage O.M."/>
            <person name="Pohl T."/>
            <person name="Merkel B.J."/>
            <person name="Hornburger P."/>
            <person name="Mueller R.-W."/>
            <person name="Bruemmer F."/>
            <person name="Labrenz M."/>
            <person name="Spormann A.M."/>
            <person name="Op Den Camp H."/>
            <person name="Overmann J."/>
            <person name="Amann R."/>
            <person name="Jetten M.S.M."/>
            <person name="Mascher T."/>
            <person name="Medema M.H."/>
            <person name="Devos D.P."/>
            <person name="Kaster A.-K."/>
            <person name="Ovreas L."/>
            <person name="Rohde M."/>
            <person name="Galperin M.Y."/>
            <person name="Jogler C."/>
        </authorList>
    </citation>
    <scope>NUCLEOTIDE SEQUENCE [LARGE SCALE GENOMIC DNA]</scope>
    <source>
        <strain evidence="8 9">Pla22</strain>
    </source>
</reference>
<dbReference type="Gene3D" id="3.90.550.10">
    <property type="entry name" value="Spore Coat Polysaccharide Biosynthesis Protein SpsA, Chain A"/>
    <property type="match status" value="1"/>
</dbReference>
<keyword evidence="6" id="KW-1133">Transmembrane helix</keyword>
<keyword evidence="5" id="KW-0460">Magnesium</keyword>
<keyword evidence="9" id="KW-1185">Reference proteome</keyword>
<evidence type="ECO:0000256" key="3">
    <source>
        <dbReference type="ARBA" id="ARBA00022676"/>
    </source>
</evidence>
<dbReference type="EMBL" id="SJPI01000003">
    <property type="protein sequence ID" value="TWT49522.1"/>
    <property type="molecule type" value="Genomic_DNA"/>
</dbReference>
<keyword evidence="6" id="KW-0472">Membrane</keyword>
<dbReference type="PANTHER" id="PTHR48090">
    <property type="entry name" value="UNDECAPRENYL-PHOSPHATE 4-DEOXY-4-FORMAMIDO-L-ARABINOSE TRANSFERASE-RELATED"/>
    <property type="match status" value="1"/>
</dbReference>
<feature type="transmembrane region" description="Helical" evidence="6">
    <location>
        <begin position="159"/>
        <end position="182"/>
    </location>
</feature>
<dbReference type="OrthoDB" id="9772170at2"/>
<dbReference type="CDD" id="cd04179">
    <property type="entry name" value="DPM_DPG-synthase_like"/>
    <property type="match status" value="1"/>
</dbReference>
<dbReference type="PANTHER" id="PTHR48090:SF10">
    <property type="entry name" value="GLUCOSYL-3-PHOSPHOGLYCERATE SYNTHASE"/>
    <property type="match status" value="1"/>
</dbReference>
<dbReference type="InterPro" id="IPR001173">
    <property type="entry name" value="Glyco_trans_2-like"/>
</dbReference>
<evidence type="ECO:0000256" key="6">
    <source>
        <dbReference type="SAM" id="Phobius"/>
    </source>
</evidence>
<dbReference type="Proteomes" id="UP000316598">
    <property type="component" value="Unassembled WGS sequence"/>
</dbReference>
<dbReference type="AlphaFoldDB" id="A0A5C5WI94"/>
<feature type="transmembrane region" description="Helical" evidence="6">
    <location>
        <begin position="257"/>
        <end position="281"/>
    </location>
</feature>
<protein>
    <submittedName>
        <fullName evidence="8">Undecaprenyl-phosphate 4-deoxy-4-formamido-L-arabinose transferase</fullName>
        <ecNumber evidence="8">2.4.2.53</ecNumber>
    </submittedName>
</protein>
<dbReference type="SUPFAM" id="SSF53448">
    <property type="entry name" value="Nucleotide-diphospho-sugar transferases"/>
    <property type="match status" value="1"/>
</dbReference>
<dbReference type="Pfam" id="PF00535">
    <property type="entry name" value="Glycos_transf_2"/>
    <property type="match status" value="1"/>
</dbReference>
<keyword evidence="6" id="KW-0812">Transmembrane</keyword>
<keyword evidence="4 8" id="KW-0808">Transferase</keyword>
<sequence length="307" mass="33611">MIHVSVVIPAYNEEASVAGVVRAVRKNLNDHNIAHQIVIVVDGATDNTEAVAREHADLVIVHPQNLGYGQSLKSGIVAAKHDLIAITDADQTYPVDRLPQLIDLAQKFDMVVGARTGSVYRGSMTKWIGRFVFRQLSQFSAGRSIPDINSGMRVFRRSMILRFLPVISAGFSFTTTATLAYMHNQLTVHYISIAYHKREGRSKVRHLRDSLRSLQIITEAILRYNPIKLFILLAAPLAMAAAICVLFSAVGLGAASFIAGVIFASAAVLVMAVGFLAVALLPQREFLHSQYLMGVNQNEPTELDSTT</sequence>
<evidence type="ECO:0000256" key="4">
    <source>
        <dbReference type="ARBA" id="ARBA00022679"/>
    </source>
</evidence>
<evidence type="ECO:0000313" key="9">
    <source>
        <dbReference type="Proteomes" id="UP000316598"/>
    </source>
</evidence>
<dbReference type="EC" id="2.4.2.53" evidence="8"/>
<evidence type="ECO:0000259" key="7">
    <source>
        <dbReference type="Pfam" id="PF00535"/>
    </source>
</evidence>
<evidence type="ECO:0000313" key="8">
    <source>
        <dbReference type="EMBL" id="TWT49522.1"/>
    </source>
</evidence>
<evidence type="ECO:0000256" key="5">
    <source>
        <dbReference type="ARBA" id="ARBA00022842"/>
    </source>
</evidence>
<accession>A0A5C5WI94</accession>